<dbReference type="SUPFAM" id="SSF103481">
    <property type="entry name" value="Multidrug resistance efflux transporter EmrE"/>
    <property type="match status" value="2"/>
</dbReference>
<dbReference type="PATRIC" id="fig|869719.3.peg.3092"/>
<dbReference type="InterPro" id="IPR037185">
    <property type="entry name" value="EmrE-like"/>
</dbReference>
<accession>A0A147I8N4</accession>
<reference evidence="8 9" key="1">
    <citation type="journal article" date="2016" name="Front. Microbiol.">
        <title>Genomic Resource of Rice Seed Associated Bacteria.</title>
        <authorList>
            <person name="Midha S."/>
            <person name="Bansal K."/>
            <person name="Sharma S."/>
            <person name="Kumar N."/>
            <person name="Patil P.P."/>
            <person name="Chaudhry V."/>
            <person name="Patil P.B."/>
        </authorList>
    </citation>
    <scope>NUCLEOTIDE SEQUENCE [LARGE SCALE GENOMIC DNA]</scope>
    <source>
        <strain evidence="8 9">NS334</strain>
    </source>
</reference>
<evidence type="ECO:0000256" key="4">
    <source>
        <dbReference type="ARBA" id="ARBA00022989"/>
    </source>
</evidence>
<evidence type="ECO:0000256" key="6">
    <source>
        <dbReference type="SAM" id="Phobius"/>
    </source>
</evidence>
<dbReference type="AlphaFoldDB" id="A0A147I8N4"/>
<comment type="similarity">
    <text evidence="2">Belongs to the drug/metabolite transporter (DMT) superfamily. 10 TMS drug/metabolite exporter (DME) (TC 2.A.7.3) family.</text>
</comment>
<feature type="transmembrane region" description="Helical" evidence="6">
    <location>
        <begin position="214"/>
        <end position="236"/>
    </location>
</feature>
<feature type="transmembrane region" description="Helical" evidence="6">
    <location>
        <begin position="32"/>
        <end position="58"/>
    </location>
</feature>
<comment type="caution">
    <text evidence="8">The sequence shown here is derived from an EMBL/GenBank/DDBJ whole genome shotgun (WGS) entry which is preliminary data.</text>
</comment>
<feature type="transmembrane region" description="Helical" evidence="6">
    <location>
        <begin position="70"/>
        <end position="92"/>
    </location>
</feature>
<feature type="transmembrane region" description="Helical" evidence="6">
    <location>
        <begin position="187"/>
        <end position="208"/>
    </location>
</feature>
<dbReference type="Gene3D" id="1.10.3730.20">
    <property type="match status" value="1"/>
</dbReference>
<dbReference type="PANTHER" id="PTHR22911:SF6">
    <property type="entry name" value="SOLUTE CARRIER FAMILY 35 MEMBER G1"/>
    <property type="match status" value="1"/>
</dbReference>
<keyword evidence="9" id="KW-1185">Reference proteome</keyword>
<dbReference type="RefSeq" id="WP_058754444.1">
    <property type="nucleotide sequence ID" value="NZ_LDTB01000007.1"/>
</dbReference>
<feature type="transmembrane region" description="Helical" evidence="6">
    <location>
        <begin position="154"/>
        <end position="175"/>
    </location>
</feature>
<sequence>MTTPRHLSPALALAVAAGGIGLFSIMDAFMKSLVIAIGVYNALLWRTMLSTVIGGVAWRAGGGRRIGARALRLHVARGSLTTAMALLFFWGLGRVPMAQAIALTYIAPLLALLLGAWLLGERVGARVVGASIAALVGVAVILAGQARMALGPEALWGAGAILLSAILYAGNLIVARLQSQAAAPREIAFVQSAVTATLLLCAAPWLAVLPPPEAWWKIAVAAALAAGSLFLLGWAYAHAEAGFLATTEYTSFVYAAVLGWLFFGEAVAPTTLLGAGVIVAACLYAARRRAVPQGALEGAA</sequence>
<keyword evidence="5 6" id="KW-0472">Membrane</keyword>
<feature type="transmembrane region" description="Helical" evidence="6">
    <location>
        <begin position="127"/>
        <end position="148"/>
    </location>
</feature>
<name>A0A147I8N4_9SPHN</name>
<feature type="domain" description="EamA" evidence="7">
    <location>
        <begin position="22"/>
        <end position="142"/>
    </location>
</feature>
<feature type="transmembrane region" description="Helical" evidence="6">
    <location>
        <begin position="7"/>
        <end position="26"/>
    </location>
</feature>
<dbReference type="InterPro" id="IPR000620">
    <property type="entry name" value="EamA_dom"/>
</dbReference>
<gene>
    <name evidence="8" type="ORF">NS334_02755</name>
</gene>
<dbReference type="Proteomes" id="UP000074310">
    <property type="component" value="Unassembled WGS sequence"/>
</dbReference>
<feature type="domain" description="EamA" evidence="7">
    <location>
        <begin position="156"/>
        <end position="284"/>
    </location>
</feature>
<feature type="transmembrane region" description="Helical" evidence="6">
    <location>
        <begin position="269"/>
        <end position="286"/>
    </location>
</feature>
<evidence type="ECO:0000313" key="8">
    <source>
        <dbReference type="EMBL" id="KTT75548.1"/>
    </source>
</evidence>
<keyword evidence="3 6" id="KW-0812">Transmembrane</keyword>
<dbReference type="Pfam" id="PF00892">
    <property type="entry name" value="EamA"/>
    <property type="match status" value="2"/>
</dbReference>
<evidence type="ECO:0000256" key="3">
    <source>
        <dbReference type="ARBA" id="ARBA00022692"/>
    </source>
</evidence>
<feature type="transmembrane region" description="Helical" evidence="6">
    <location>
        <begin position="243"/>
        <end position="263"/>
    </location>
</feature>
<dbReference type="GO" id="GO:0016020">
    <property type="term" value="C:membrane"/>
    <property type="evidence" value="ECO:0007669"/>
    <property type="project" value="UniProtKB-SubCell"/>
</dbReference>
<evidence type="ECO:0000256" key="1">
    <source>
        <dbReference type="ARBA" id="ARBA00004141"/>
    </source>
</evidence>
<organism evidence="8 9">
    <name type="scientific">Sphingomonas endophytica</name>
    <dbReference type="NCBI Taxonomy" id="869719"/>
    <lineage>
        <taxon>Bacteria</taxon>
        <taxon>Pseudomonadati</taxon>
        <taxon>Pseudomonadota</taxon>
        <taxon>Alphaproteobacteria</taxon>
        <taxon>Sphingomonadales</taxon>
        <taxon>Sphingomonadaceae</taxon>
        <taxon>Sphingomonas</taxon>
    </lineage>
</organism>
<feature type="transmembrane region" description="Helical" evidence="6">
    <location>
        <begin position="98"/>
        <end position="120"/>
    </location>
</feature>
<protein>
    <recommendedName>
        <fullName evidence="7">EamA domain-containing protein</fullName>
    </recommendedName>
</protein>
<dbReference type="PANTHER" id="PTHR22911">
    <property type="entry name" value="ACYL-MALONYL CONDENSING ENZYME-RELATED"/>
    <property type="match status" value="1"/>
</dbReference>
<keyword evidence="4 6" id="KW-1133">Transmembrane helix</keyword>
<proteinExistence type="inferred from homology"/>
<comment type="subcellular location">
    <subcellularLocation>
        <location evidence="1">Membrane</location>
        <topology evidence="1">Multi-pass membrane protein</topology>
    </subcellularLocation>
</comment>
<evidence type="ECO:0000256" key="2">
    <source>
        <dbReference type="ARBA" id="ARBA00009853"/>
    </source>
</evidence>
<evidence type="ECO:0000313" key="9">
    <source>
        <dbReference type="Proteomes" id="UP000074310"/>
    </source>
</evidence>
<evidence type="ECO:0000259" key="7">
    <source>
        <dbReference type="Pfam" id="PF00892"/>
    </source>
</evidence>
<evidence type="ECO:0000256" key="5">
    <source>
        <dbReference type="ARBA" id="ARBA00023136"/>
    </source>
</evidence>
<dbReference type="EMBL" id="LDTB01000007">
    <property type="protein sequence ID" value="KTT75548.1"/>
    <property type="molecule type" value="Genomic_DNA"/>
</dbReference>